<evidence type="ECO:0000259" key="8">
    <source>
        <dbReference type="PROSITE" id="PS50928"/>
    </source>
</evidence>
<evidence type="ECO:0000313" key="9">
    <source>
        <dbReference type="EMBL" id="MFC5508275.1"/>
    </source>
</evidence>
<feature type="domain" description="ABC transmembrane type-1" evidence="8">
    <location>
        <begin position="77"/>
        <end position="266"/>
    </location>
</feature>
<gene>
    <name evidence="9" type="ORF">ACFPN9_23815</name>
</gene>
<evidence type="ECO:0000256" key="5">
    <source>
        <dbReference type="ARBA" id="ARBA00022989"/>
    </source>
</evidence>
<dbReference type="PROSITE" id="PS50928">
    <property type="entry name" value="ABC_TM1"/>
    <property type="match status" value="1"/>
</dbReference>
<dbReference type="CDD" id="cd06261">
    <property type="entry name" value="TM_PBP2"/>
    <property type="match status" value="1"/>
</dbReference>
<evidence type="ECO:0000256" key="4">
    <source>
        <dbReference type="ARBA" id="ARBA00022692"/>
    </source>
</evidence>
<keyword evidence="5 7" id="KW-1133">Transmembrane helix</keyword>
<feature type="transmembrane region" description="Helical" evidence="7">
    <location>
        <begin position="244"/>
        <end position="270"/>
    </location>
</feature>
<keyword evidence="4 7" id="KW-0812">Transmembrane</keyword>
<reference evidence="10" key="1">
    <citation type="journal article" date="2019" name="Int. J. Syst. Evol. Microbiol.">
        <title>The Global Catalogue of Microorganisms (GCM) 10K type strain sequencing project: providing services to taxonomists for standard genome sequencing and annotation.</title>
        <authorList>
            <consortium name="The Broad Institute Genomics Platform"/>
            <consortium name="The Broad Institute Genome Sequencing Center for Infectious Disease"/>
            <person name="Wu L."/>
            <person name="Ma J."/>
        </authorList>
    </citation>
    <scope>NUCLEOTIDE SEQUENCE [LARGE SCALE GENOMIC DNA]</scope>
    <source>
        <strain evidence="10">CCUG 43117</strain>
    </source>
</reference>
<dbReference type="RefSeq" id="WP_066723271.1">
    <property type="nucleotide sequence ID" value="NZ_JBHSLU010000082.1"/>
</dbReference>
<keyword evidence="6 7" id="KW-0472">Membrane</keyword>
<feature type="transmembrane region" description="Helical" evidence="7">
    <location>
        <begin position="201"/>
        <end position="223"/>
    </location>
</feature>
<evidence type="ECO:0000256" key="3">
    <source>
        <dbReference type="ARBA" id="ARBA00022475"/>
    </source>
</evidence>
<keyword evidence="3" id="KW-1003">Cell membrane</keyword>
<sequence>MTLSLALPASERPRRRLVFPLTILGVVAALVLVGPWLVQHDPTAQDLLSALEGASAKHWLGTDHLGRDIAARLVHGGSRSLGIAVLCVAVSTGVGLALGLLAAYAGRFADIAIMRLADLMLAFPGILLALLISGFLGGGVLPMLIGIKLALWPQFARMARAIAIGELAQPHVEAARLAGFPALTILRRHVLPPVLRQTVTLATLGLGAAIMSISALGFLGLGLQPPTPEWGAMISELLPYLAEAPVQMAAPCLAIFLAVLGATLLGQALAEPPALPEEM</sequence>
<dbReference type="Gene3D" id="1.10.3720.10">
    <property type="entry name" value="MetI-like"/>
    <property type="match status" value="1"/>
</dbReference>
<dbReference type="InterPro" id="IPR000515">
    <property type="entry name" value="MetI-like"/>
</dbReference>
<proteinExistence type="inferred from homology"/>
<comment type="subcellular location">
    <subcellularLocation>
        <location evidence="1 7">Cell membrane</location>
        <topology evidence="1 7">Multi-pass membrane protein</topology>
    </subcellularLocation>
</comment>
<evidence type="ECO:0000256" key="1">
    <source>
        <dbReference type="ARBA" id="ARBA00004651"/>
    </source>
</evidence>
<feature type="transmembrane region" description="Helical" evidence="7">
    <location>
        <begin position="17"/>
        <end position="38"/>
    </location>
</feature>
<name>A0ABW0P752_9HYPH</name>
<feature type="transmembrane region" description="Helical" evidence="7">
    <location>
        <begin position="116"/>
        <end position="145"/>
    </location>
</feature>
<keyword evidence="10" id="KW-1185">Reference proteome</keyword>
<dbReference type="InterPro" id="IPR035906">
    <property type="entry name" value="MetI-like_sf"/>
</dbReference>
<evidence type="ECO:0000256" key="7">
    <source>
        <dbReference type="RuleBase" id="RU363032"/>
    </source>
</evidence>
<dbReference type="Pfam" id="PF00528">
    <property type="entry name" value="BPD_transp_1"/>
    <property type="match status" value="1"/>
</dbReference>
<comment type="similarity">
    <text evidence="7">Belongs to the binding-protein-dependent transport system permease family.</text>
</comment>
<dbReference type="PANTHER" id="PTHR43386">
    <property type="entry name" value="OLIGOPEPTIDE TRANSPORT SYSTEM PERMEASE PROTEIN APPC"/>
    <property type="match status" value="1"/>
</dbReference>
<keyword evidence="2 7" id="KW-0813">Transport</keyword>
<dbReference type="PANTHER" id="PTHR43386:SF25">
    <property type="entry name" value="PEPTIDE ABC TRANSPORTER PERMEASE PROTEIN"/>
    <property type="match status" value="1"/>
</dbReference>
<accession>A0ABW0P752</accession>
<dbReference type="EMBL" id="JBHSLU010000082">
    <property type="protein sequence ID" value="MFC5508275.1"/>
    <property type="molecule type" value="Genomic_DNA"/>
</dbReference>
<evidence type="ECO:0000313" key="10">
    <source>
        <dbReference type="Proteomes" id="UP001596060"/>
    </source>
</evidence>
<dbReference type="InterPro" id="IPR050366">
    <property type="entry name" value="BP-dependent_transpt_permease"/>
</dbReference>
<dbReference type="SUPFAM" id="SSF161098">
    <property type="entry name" value="MetI-like"/>
    <property type="match status" value="1"/>
</dbReference>
<evidence type="ECO:0000256" key="2">
    <source>
        <dbReference type="ARBA" id="ARBA00022448"/>
    </source>
</evidence>
<evidence type="ECO:0000256" key="6">
    <source>
        <dbReference type="ARBA" id="ARBA00023136"/>
    </source>
</evidence>
<organism evidence="9 10">
    <name type="scientific">Bosea massiliensis</name>
    <dbReference type="NCBI Taxonomy" id="151419"/>
    <lineage>
        <taxon>Bacteria</taxon>
        <taxon>Pseudomonadati</taxon>
        <taxon>Pseudomonadota</taxon>
        <taxon>Alphaproteobacteria</taxon>
        <taxon>Hyphomicrobiales</taxon>
        <taxon>Boseaceae</taxon>
        <taxon>Bosea</taxon>
    </lineage>
</organism>
<feature type="transmembrane region" description="Helical" evidence="7">
    <location>
        <begin position="81"/>
        <end position="104"/>
    </location>
</feature>
<protein>
    <submittedName>
        <fullName evidence="9">ABC transporter permease</fullName>
    </submittedName>
</protein>
<dbReference type="Proteomes" id="UP001596060">
    <property type="component" value="Unassembled WGS sequence"/>
</dbReference>
<comment type="caution">
    <text evidence="9">The sequence shown here is derived from an EMBL/GenBank/DDBJ whole genome shotgun (WGS) entry which is preliminary data.</text>
</comment>